<evidence type="ECO:0000256" key="4">
    <source>
        <dbReference type="ARBA" id="ARBA00022928"/>
    </source>
</evidence>
<proteinExistence type="inferred from homology"/>
<dbReference type="GO" id="GO:0007548">
    <property type="term" value="P:sex differentiation"/>
    <property type="evidence" value="ECO:0007669"/>
    <property type="project" value="UniProtKB-KW"/>
</dbReference>
<dbReference type="KEGG" id="aqu:100636166"/>
<keyword evidence="8" id="KW-1185">Reference proteome</keyword>
<evidence type="ECO:0000256" key="1">
    <source>
        <dbReference type="ARBA" id="ARBA00002508"/>
    </source>
</evidence>
<dbReference type="InterPro" id="IPR007702">
    <property type="entry name" value="Janus"/>
</dbReference>
<comment type="similarity">
    <text evidence="2">Belongs to the janus family.</text>
</comment>
<evidence type="ECO:0000256" key="5">
    <source>
        <dbReference type="PIRSR" id="PIRSR607702-1"/>
    </source>
</evidence>
<dbReference type="InterPro" id="IPR038596">
    <property type="entry name" value="Janus_sf"/>
</dbReference>
<reference evidence="7" key="2">
    <citation type="submission" date="2024-06" db="UniProtKB">
        <authorList>
            <consortium name="EnsemblMetazoa"/>
        </authorList>
    </citation>
    <scope>IDENTIFICATION</scope>
</reference>
<name>A0AAN0IHL2_AMPQE</name>
<dbReference type="AlphaFoldDB" id="A0AAN0IHL2"/>
<dbReference type="RefSeq" id="XP_003388938.2">
    <property type="nucleotide sequence ID" value="XM_003388890.3"/>
</dbReference>
<feature type="binding site" evidence="6">
    <location>
        <position position="39"/>
    </location>
    <ligand>
        <name>substrate</name>
    </ligand>
</feature>
<dbReference type="SUPFAM" id="SSF143724">
    <property type="entry name" value="PHP14-like"/>
    <property type="match status" value="1"/>
</dbReference>
<reference evidence="8" key="1">
    <citation type="journal article" date="2010" name="Nature">
        <title>The Amphimedon queenslandica genome and the evolution of animal complexity.</title>
        <authorList>
            <person name="Srivastava M."/>
            <person name="Simakov O."/>
            <person name="Chapman J."/>
            <person name="Fahey B."/>
            <person name="Gauthier M.E."/>
            <person name="Mitros T."/>
            <person name="Richards G.S."/>
            <person name="Conaco C."/>
            <person name="Dacre M."/>
            <person name="Hellsten U."/>
            <person name="Larroux C."/>
            <person name="Putnam N.H."/>
            <person name="Stanke M."/>
            <person name="Adamska M."/>
            <person name="Darling A."/>
            <person name="Degnan S.M."/>
            <person name="Oakley T.H."/>
            <person name="Plachetzki D.C."/>
            <person name="Zhai Y."/>
            <person name="Adamski M."/>
            <person name="Calcino A."/>
            <person name="Cummins S.F."/>
            <person name="Goodstein D.M."/>
            <person name="Harris C."/>
            <person name="Jackson D.J."/>
            <person name="Leys S.P."/>
            <person name="Shu S."/>
            <person name="Woodcroft B.J."/>
            <person name="Vervoort M."/>
            <person name="Kosik K.S."/>
            <person name="Manning G."/>
            <person name="Degnan B.M."/>
            <person name="Rokhsar D.S."/>
        </authorList>
    </citation>
    <scope>NUCLEOTIDE SEQUENCE [LARGE SCALE GENOMIC DNA]</scope>
</reference>
<evidence type="ECO:0000256" key="2">
    <source>
        <dbReference type="ARBA" id="ARBA00010971"/>
    </source>
</evidence>
<dbReference type="Pfam" id="PF05005">
    <property type="entry name" value="Ocnus"/>
    <property type="match status" value="1"/>
</dbReference>
<keyword evidence="4" id="KW-0726">Sexual differentiation</keyword>
<accession>A0AAN0IHL2</accession>
<dbReference type="GO" id="GO:0030154">
    <property type="term" value="P:cell differentiation"/>
    <property type="evidence" value="ECO:0007669"/>
    <property type="project" value="UniProtKB-KW"/>
</dbReference>
<feature type="active site" description="Proton acceptor" evidence="5">
    <location>
        <position position="66"/>
    </location>
</feature>
<dbReference type="GeneID" id="100636166"/>
<sequence>HPGVHPQVIKPGGISHAKRCGSKMEKVPEVDIESDGVFKYILVELTDKKSGKVKTIVRGYEWAEYHADILDRIAPRVSELGLEYKCVGGGRIRHQKSKSIHVYGYSVDFGQADHKMTIDILKRNFTDYESENITFSNSGY</sequence>
<dbReference type="EnsemblMetazoa" id="XM_003388890.3">
    <property type="protein sequence ID" value="XP_003388938.2"/>
    <property type="gene ID" value="LOC100636166"/>
</dbReference>
<dbReference type="PANTHER" id="PTHR12258:SF5">
    <property type="entry name" value="BCDNA.GH02250-RELATED"/>
    <property type="match status" value="1"/>
</dbReference>
<evidence type="ECO:0008006" key="9">
    <source>
        <dbReference type="Google" id="ProtNLM"/>
    </source>
</evidence>
<dbReference type="GO" id="GO:0101006">
    <property type="term" value="F:protein histidine phosphatase activity"/>
    <property type="evidence" value="ECO:0007669"/>
    <property type="project" value="TreeGrafter"/>
</dbReference>
<comment type="function">
    <text evidence="1">JanA and janB regulate somatic sex differentiation.</text>
</comment>
<evidence type="ECO:0000256" key="6">
    <source>
        <dbReference type="PIRSR" id="PIRSR607702-2"/>
    </source>
</evidence>
<evidence type="ECO:0000313" key="7">
    <source>
        <dbReference type="EnsemblMetazoa" id="XP_003388938.2"/>
    </source>
</evidence>
<keyword evidence="3" id="KW-0221">Differentiation</keyword>
<evidence type="ECO:0000256" key="3">
    <source>
        <dbReference type="ARBA" id="ARBA00022782"/>
    </source>
</evidence>
<evidence type="ECO:0000313" key="8">
    <source>
        <dbReference type="Proteomes" id="UP000007879"/>
    </source>
</evidence>
<dbReference type="Proteomes" id="UP000007879">
    <property type="component" value="Unassembled WGS sequence"/>
</dbReference>
<dbReference type="PANTHER" id="PTHR12258">
    <property type="entry name" value="JANUS-A/JANUS-B"/>
    <property type="match status" value="1"/>
</dbReference>
<dbReference type="GO" id="GO:0005829">
    <property type="term" value="C:cytosol"/>
    <property type="evidence" value="ECO:0007669"/>
    <property type="project" value="TreeGrafter"/>
</dbReference>
<dbReference type="Gene3D" id="3.50.20.20">
    <property type="entry name" value="Janus/Ocnus"/>
    <property type="match status" value="1"/>
</dbReference>
<protein>
    <recommendedName>
        <fullName evidence="9">14 kDa phosphohistidine phosphatase</fullName>
    </recommendedName>
</protein>
<organism evidence="7 8">
    <name type="scientific">Amphimedon queenslandica</name>
    <name type="common">Sponge</name>
    <dbReference type="NCBI Taxonomy" id="400682"/>
    <lineage>
        <taxon>Eukaryota</taxon>
        <taxon>Metazoa</taxon>
        <taxon>Porifera</taxon>
        <taxon>Demospongiae</taxon>
        <taxon>Heteroscleromorpha</taxon>
        <taxon>Haplosclerida</taxon>
        <taxon>Niphatidae</taxon>
        <taxon>Amphimedon</taxon>
    </lineage>
</organism>